<sequence>MEEVAVAETKAVTTKAAAKTKSPAKPKGDGLDGLRKAIAAVDVTESGALDVNDVDNAFAELGGSKVAAFNLTMFAEVVSSMHIEGAEGTEKRQANVLRATKAAIAAIAAFKPKDEIEGMMATQAAAMHFASLECFRRVVQPGQTFDATSKLRRDGANLARGMTDMVEALNRKRGKGPQVVRVERVIVQEGAQAIVGNVSGAPAGAPAALDASGSIPPVTVPGVAQRVGGGDRG</sequence>
<comment type="caution">
    <text evidence="2">The sequence shown here is derived from an EMBL/GenBank/DDBJ whole genome shotgun (WGS) entry which is preliminary data.</text>
</comment>
<evidence type="ECO:0000313" key="2">
    <source>
        <dbReference type="EMBL" id="TPG45710.1"/>
    </source>
</evidence>
<feature type="domain" description="EF-hand" evidence="1">
    <location>
        <begin position="29"/>
        <end position="64"/>
    </location>
</feature>
<dbReference type="Proteomes" id="UP000317078">
    <property type="component" value="Unassembled WGS sequence"/>
</dbReference>
<dbReference type="AlphaFoldDB" id="A0A502F8N3"/>
<keyword evidence="3" id="KW-1185">Reference proteome</keyword>
<protein>
    <recommendedName>
        <fullName evidence="1">EF-hand domain-containing protein</fullName>
    </recommendedName>
</protein>
<proteinExistence type="predicted"/>
<evidence type="ECO:0000313" key="3">
    <source>
        <dbReference type="Proteomes" id="UP000317078"/>
    </source>
</evidence>
<reference evidence="2 3" key="1">
    <citation type="journal article" date="2019" name="Environ. Microbiol.">
        <title>Species interactions and distinct microbial communities in high Arctic permafrost affected cryosols are associated with the CH4 and CO2 gas fluxes.</title>
        <authorList>
            <person name="Altshuler I."/>
            <person name="Hamel J."/>
            <person name="Turney S."/>
            <person name="Magnuson E."/>
            <person name="Levesque R."/>
            <person name="Greer C."/>
            <person name="Whyte L.G."/>
        </authorList>
    </citation>
    <scope>NUCLEOTIDE SEQUENCE [LARGE SCALE GENOMIC DNA]</scope>
    <source>
        <strain evidence="2 3">S9.3B</strain>
    </source>
</reference>
<dbReference type="PROSITE" id="PS50222">
    <property type="entry name" value="EF_HAND_2"/>
    <property type="match status" value="1"/>
</dbReference>
<accession>A0A502F8N3</accession>
<organism evidence="2 3">
    <name type="scientific">Muricoccus nepalensis</name>
    <dbReference type="NCBI Taxonomy" id="1854500"/>
    <lineage>
        <taxon>Bacteria</taxon>
        <taxon>Pseudomonadati</taxon>
        <taxon>Pseudomonadota</taxon>
        <taxon>Alphaproteobacteria</taxon>
        <taxon>Acetobacterales</taxon>
        <taxon>Roseomonadaceae</taxon>
        <taxon>Muricoccus</taxon>
    </lineage>
</organism>
<dbReference type="InterPro" id="IPR002048">
    <property type="entry name" value="EF_hand_dom"/>
</dbReference>
<dbReference type="GO" id="GO:0005509">
    <property type="term" value="F:calcium ion binding"/>
    <property type="evidence" value="ECO:0007669"/>
    <property type="project" value="InterPro"/>
</dbReference>
<name>A0A502F8N3_9PROT</name>
<dbReference type="EMBL" id="RCZP01000046">
    <property type="protein sequence ID" value="TPG45710.1"/>
    <property type="molecule type" value="Genomic_DNA"/>
</dbReference>
<evidence type="ECO:0000259" key="1">
    <source>
        <dbReference type="PROSITE" id="PS50222"/>
    </source>
</evidence>
<gene>
    <name evidence="2" type="ORF">EAH89_26280</name>
</gene>